<accession>A0A939KJ51</accession>
<reference evidence="4" key="1">
    <citation type="submission" date="2021-03" db="EMBL/GenBank/DDBJ databases">
        <title>A new species, PO-11, isolated from a karst cave deposit.</title>
        <authorList>
            <person name="Zhaoxiaoyong W."/>
        </authorList>
    </citation>
    <scope>NUCLEOTIDE SEQUENCE</scope>
    <source>
        <strain evidence="4">PO-11</strain>
    </source>
</reference>
<dbReference type="AlphaFoldDB" id="A0A939KJ51"/>
<name>A0A939KJ51_9MICC</name>
<comment type="caution">
    <text evidence="4">The sequence shown here is derived from an EMBL/GenBank/DDBJ whole genome shotgun (WGS) entry which is preliminary data.</text>
</comment>
<dbReference type="InterPro" id="IPR046281">
    <property type="entry name" value="DUF6318"/>
</dbReference>
<proteinExistence type="predicted"/>
<sequence>MSRISSARFSPLARTRIAVLALAAAAALVLSGCQGGSTPATTDSTTASPTTSATPTPSATPTAAYKPADAKGKAQNVPVPVMPELAKENTKEGLEAFVGYYFQSLSYAYETGDTQLVSAATSGTCTFCSTLTDSVTSNTKDGRWMVGGKLTTPVVESLWTGEPGSQQAKVQVLQTAIEYFDADGSVGQPSSPAINDAAAVIARYENNSWIVSDMGLIR</sequence>
<keyword evidence="2" id="KW-0732">Signal</keyword>
<organism evidence="4 5">
    <name type="scientific">Arthrobacter cavernae</name>
    <dbReference type="NCBI Taxonomy" id="2817681"/>
    <lineage>
        <taxon>Bacteria</taxon>
        <taxon>Bacillati</taxon>
        <taxon>Actinomycetota</taxon>
        <taxon>Actinomycetes</taxon>
        <taxon>Micrococcales</taxon>
        <taxon>Micrococcaceae</taxon>
        <taxon>Arthrobacter</taxon>
    </lineage>
</organism>
<keyword evidence="5" id="KW-1185">Reference proteome</keyword>
<protein>
    <recommendedName>
        <fullName evidence="3">DUF6318 domain-containing protein</fullName>
    </recommendedName>
</protein>
<feature type="chain" id="PRO_5038623669" description="DUF6318 domain-containing protein" evidence="2">
    <location>
        <begin position="36"/>
        <end position="218"/>
    </location>
</feature>
<dbReference type="PROSITE" id="PS51257">
    <property type="entry name" value="PROKAR_LIPOPROTEIN"/>
    <property type="match status" value="1"/>
</dbReference>
<dbReference type="Proteomes" id="UP000664164">
    <property type="component" value="Unassembled WGS sequence"/>
</dbReference>
<dbReference type="EMBL" id="JAFNLL010000021">
    <property type="protein sequence ID" value="MBO1268302.1"/>
    <property type="molecule type" value="Genomic_DNA"/>
</dbReference>
<evidence type="ECO:0000259" key="3">
    <source>
        <dbReference type="Pfam" id="PF19843"/>
    </source>
</evidence>
<dbReference type="RefSeq" id="WP_207616106.1">
    <property type="nucleotide sequence ID" value="NZ_JAFNLL010000021.1"/>
</dbReference>
<evidence type="ECO:0000313" key="4">
    <source>
        <dbReference type="EMBL" id="MBO1268302.1"/>
    </source>
</evidence>
<feature type="domain" description="DUF6318" evidence="3">
    <location>
        <begin position="64"/>
        <end position="214"/>
    </location>
</feature>
<evidence type="ECO:0000256" key="2">
    <source>
        <dbReference type="SAM" id="SignalP"/>
    </source>
</evidence>
<feature type="compositionally biased region" description="Low complexity" evidence="1">
    <location>
        <begin position="37"/>
        <end position="64"/>
    </location>
</feature>
<dbReference type="Pfam" id="PF19843">
    <property type="entry name" value="DUF6318"/>
    <property type="match status" value="1"/>
</dbReference>
<evidence type="ECO:0000313" key="5">
    <source>
        <dbReference type="Proteomes" id="UP000664164"/>
    </source>
</evidence>
<gene>
    <name evidence="4" type="ORF">J1902_09995</name>
</gene>
<evidence type="ECO:0000256" key="1">
    <source>
        <dbReference type="SAM" id="MobiDB-lite"/>
    </source>
</evidence>
<feature type="signal peptide" evidence="2">
    <location>
        <begin position="1"/>
        <end position="35"/>
    </location>
</feature>
<feature type="region of interest" description="Disordered" evidence="1">
    <location>
        <begin position="37"/>
        <end position="74"/>
    </location>
</feature>